<keyword evidence="3" id="KW-1185">Reference proteome</keyword>
<dbReference type="AlphaFoldDB" id="A0A367YLD8"/>
<protein>
    <submittedName>
        <fullName evidence="2">Uncharacterized protein</fullName>
    </submittedName>
</protein>
<gene>
    <name evidence="2" type="ORF">Cantr_02176</name>
</gene>
<feature type="compositionally biased region" description="Polar residues" evidence="1">
    <location>
        <begin position="22"/>
        <end position="36"/>
    </location>
</feature>
<dbReference type="EMBL" id="QLNQ01000015">
    <property type="protein sequence ID" value="RCK66389.1"/>
    <property type="molecule type" value="Genomic_DNA"/>
</dbReference>
<evidence type="ECO:0000313" key="3">
    <source>
        <dbReference type="Proteomes" id="UP000253472"/>
    </source>
</evidence>
<reference evidence="2 3" key="1">
    <citation type="submission" date="2018-06" db="EMBL/GenBank/DDBJ databases">
        <title>Whole genome sequencing of Candida tropicalis (genome annotated by CSBL at Korea University).</title>
        <authorList>
            <person name="Ahn J."/>
        </authorList>
    </citation>
    <scope>NUCLEOTIDE SEQUENCE [LARGE SCALE GENOMIC DNA]</scope>
    <source>
        <strain evidence="2 3">ATCC 20962</strain>
    </source>
</reference>
<comment type="caution">
    <text evidence="2">The sequence shown here is derived from an EMBL/GenBank/DDBJ whole genome shotgun (WGS) entry which is preliminary data.</text>
</comment>
<evidence type="ECO:0000313" key="2">
    <source>
        <dbReference type="EMBL" id="RCK66389.1"/>
    </source>
</evidence>
<feature type="region of interest" description="Disordered" evidence="1">
    <location>
        <begin position="22"/>
        <end position="68"/>
    </location>
</feature>
<accession>A0A367YLD8</accession>
<feature type="compositionally biased region" description="Polar residues" evidence="1">
    <location>
        <begin position="46"/>
        <end position="61"/>
    </location>
</feature>
<evidence type="ECO:0000256" key="1">
    <source>
        <dbReference type="SAM" id="MobiDB-lite"/>
    </source>
</evidence>
<organism evidence="2 3">
    <name type="scientific">Candida viswanathii</name>
    <dbReference type="NCBI Taxonomy" id="5486"/>
    <lineage>
        <taxon>Eukaryota</taxon>
        <taxon>Fungi</taxon>
        <taxon>Dikarya</taxon>
        <taxon>Ascomycota</taxon>
        <taxon>Saccharomycotina</taxon>
        <taxon>Pichiomycetes</taxon>
        <taxon>Debaryomycetaceae</taxon>
        <taxon>Candida/Lodderomyces clade</taxon>
        <taxon>Candida</taxon>
    </lineage>
</organism>
<name>A0A367YLD8_9ASCO</name>
<dbReference type="Proteomes" id="UP000253472">
    <property type="component" value="Unassembled WGS sequence"/>
</dbReference>
<sequence length="68" mass="7159">MAQIPDDRELPLFDLAVVTTQSAHTVARGNSENTGSRKSRSFDNGKLSSSGALNPGRSTGRSDGIVNL</sequence>
<proteinExistence type="predicted"/>